<name>A0AB32WEY7_THECC</name>
<dbReference type="Pfam" id="PF01095">
    <property type="entry name" value="Pectinesterase"/>
    <property type="match status" value="1"/>
</dbReference>
<reference evidence="6" key="2">
    <citation type="submission" date="2025-08" db="UniProtKB">
        <authorList>
            <consortium name="RefSeq"/>
        </authorList>
    </citation>
    <scope>IDENTIFICATION</scope>
</reference>
<proteinExistence type="predicted"/>
<evidence type="ECO:0000313" key="6">
    <source>
        <dbReference type="RefSeq" id="XP_017976588.1"/>
    </source>
</evidence>
<comment type="pathway">
    <text evidence="1">Glycan metabolism; pectin degradation; 2-dehydro-3-deoxy-D-gluconate from pectin: step 1/5.</text>
</comment>
<evidence type="ECO:0000256" key="2">
    <source>
        <dbReference type="ARBA" id="ARBA00022801"/>
    </source>
</evidence>
<evidence type="ECO:0000256" key="3">
    <source>
        <dbReference type="ARBA" id="ARBA00023085"/>
    </source>
</evidence>
<dbReference type="GeneID" id="18600511"/>
<dbReference type="PANTHER" id="PTHR31707">
    <property type="entry name" value="PECTINESTERASE"/>
    <property type="match status" value="1"/>
</dbReference>
<dbReference type="InterPro" id="IPR011050">
    <property type="entry name" value="Pectin_lyase_fold/virulence"/>
</dbReference>
<dbReference type="GO" id="GO:0030599">
    <property type="term" value="F:pectinesterase activity"/>
    <property type="evidence" value="ECO:0007669"/>
    <property type="project" value="InterPro"/>
</dbReference>
<dbReference type="KEGG" id="tcc:18600511"/>
<dbReference type="Gene3D" id="2.160.20.10">
    <property type="entry name" value="Single-stranded right-handed beta-helix, Pectin lyase-like"/>
    <property type="match status" value="1"/>
</dbReference>
<protein>
    <submittedName>
        <fullName evidence="6">Pectinesterase</fullName>
    </submittedName>
</protein>
<gene>
    <name evidence="6" type="primary">LOC18600511</name>
</gene>
<dbReference type="AlphaFoldDB" id="A0AB32WEY7"/>
<dbReference type="Gramene" id="Tc05v2_t026330.1">
    <property type="protein sequence ID" value="Tc05v2_p026330.1"/>
    <property type="gene ID" value="Tc05v2_g026330"/>
</dbReference>
<evidence type="ECO:0000256" key="1">
    <source>
        <dbReference type="ARBA" id="ARBA00005184"/>
    </source>
</evidence>
<organism evidence="5 6">
    <name type="scientific">Theobroma cacao</name>
    <name type="common">Cacao</name>
    <name type="synonym">Cocoa</name>
    <dbReference type="NCBI Taxonomy" id="3641"/>
    <lineage>
        <taxon>Eukaryota</taxon>
        <taxon>Viridiplantae</taxon>
        <taxon>Streptophyta</taxon>
        <taxon>Embryophyta</taxon>
        <taxon>Tracheophyta</taxon>
        <taxon>Spermatophyta</taxon>
        <taxon>Magnoliopsida</taxon>
        <taxon>eudicotyledons</taxon>
        <taxon>Gunneridae</taxon>
        <taxon>Pentapetalae</taxon>
        <taxon>rosids</taxon>
        <taxon>malvids</taxon>
        <taxon>Malvales</taxon>
        <taxon>Malvaceae</taxon>
        <taxon>Byttnerioideae</taxon>
        <taxon>Theobroma</taxon>
    </lineage>
</organism>
<feature type="domain" description="Pectinesterase catalytic" evidence="4">
    <location>
        <begin position="18"/>
        <end position="140"/>
    </location>
</feature>
<keyword evidence="2" id="KW-0378">Hydrolase</keyword>
<dbReference type="GO" id="GO:0042545">
    <property type="term" value="P:cell wall modification"/>
    <property type="evidence" value="ECO:0007669"/>
    <property type="project" value="InterPro"/>
</dbReference>
<dbReference type="Proteomes" id="UP000694886">
    <property type="component" value="Chromosome 5"/>
</dbReference>
<reference evidence="5" key="1">
    <citation type="journal article" date="1997" name="Nucleic Acids Res.">
        <title>tRNAscan-SE: a program for improved detection of transfer RNA genes in genomic sequence.</title>
        <authorList>
            <person name="Lowe T.M."/>
            <person name="Eddy S.R."/>
        </authorList>
    </citation>
    <scope>NUCLEOTIDE SEQUENCE [LARGE SCALE GENOMIC DNA]</scope>
    <source>
        <strain evidence="5">r\B97-61/B2</strain>
    </source>
</reference>
<sequence length="143" mass="16177">MQLSSFKTLSFVLEGRSKDKLTAQGREFKDNNTGIVIHNCTLTSAPEFIPYKATVRTYIGRPWKEFSRTIIMQSFLDDLIDPVGWLEFNGTFALSTLYYAEYGNFGPGAHTEGRVNWPGYLLLTDCKDVENFTVKNFICGLLG</sequence>
<dbReference type="SUPFAM" id="SSF51126">
    <property type="entry name" value="Pectin lyase-like"/>
    <property type="match status" value="1"/>
</dbReference>
<keyword evidence="3" id="KW-0063">Aspartyl esterase</keyword>
<accession>A0AB32WEY7</accession>
<dbReference type="RefSeq" id="XP_017976588.1">
    <property type="nucleotide sequence ID" value="XM_018121099.1"/>
</dbReference>
<dbReference type="InterPro" id="IPR000070">
    <property type="entry name" value="Pectinesterase_cat"/>
</dbReference>
<evidence type="ECO:0000313" key="5">
    <source>
        <dbReference type="Proteomes" id="UP000694886"/>
    </source>
</evidence>
<evidence type="ECO:0000259" key="4">
    <source>
        <dbReference type="Pfam" id="PF01095"/>
    </source>
</evidence>
<dbReference type="InterPro" id="IPR012334">
    <property type="entry name" value="Pectin_lyas_fold"/>
</dbReference>